<dbReference type="OrthoDB" id="9795206at2"/>
<reference evidence="2 3" key="1">
    <citation type="submission" date="2017-10" db="EMBL/GenBank/DDBJ databases">
        <title>Bacillus sp. nov., a halophilic bacterium isolated from a Keqin Lake.</title>
        <authorList>
            <person name="Wang H."/>
        </authorList>
    </citation>
    <scope>NUCLEOTIDE SEQUENCE [LARGE SCALE GENOMIC DNA]</scope>
    <source>
        <strain evidence="2 3">KQ-12</strain>
    </source>
</reference>
<dbReference type="PANTHER" id="PTHR43415:SF3">
    <property type="entry name" value="GNAT-FAMILY ACETYLTRANSFERASE"/>
    <property type="match status" value="1"/>
</dbReference>
<protein>
    <recommendedName>
        <fullName evidence="1">N-acetyltransferase domain-containing protein</fullName>
    </recommendedName>
</protein>
<dbReference type="Pfam" id="PF13302">
    <property type="entry name" value="Acetyltransf_3"/>
    <property type="match status" value="1"/>
</dbReference>
<accession>A0A323TLC7</accession>
<dbReference type="SUPFAM" id="SSF55729">
    <property type="entry name" value="Acyl-CoA N-acyltransferases (Nat)"/>
    <property type="match status" value="1"/>
</dbReference>
<dbReference type="InterPro" id="IPR016181">
    <property type="entry name" value="Acyl_CoA_acyltransferase"/>
</dbReference>
<dbReference type="Gene3D" id="3.40.630.30">
    <property type="match status" value="1"/>
</dbReference>
<comment type="caution">
    <text evidence="2">The sequence shown here is derived from an EMBL/GenBank/DDBJ whole genome shotgun (WGS) entry which is preliminary data.</text>
</comment>
<dbReference type="AlphaFoldDB" id="A0A323TLC7"/>
<sequence length="184" mass="21406">MEQYKPIKFLENKRVYLRPIEDKDVDAFFFQSLWDSEFRRLTGTKAVFTRSAVQKHFETIASDSSRIDLIICLQENDQPIGDIAMMDIDHQNRNAIVRIGIFEQNMWGKGLGTEAMSSLLEYGFQMLNLYRVGLDVFSYNKRGMKAYEKLGFKQEGTIRGALFYNGEYHDSILMGVLKEEFVKV</sequence>
<evidence type="ECO:0000313" key="2">
    <source>
        <dbReference type="EMBL" id="PYZ93363.1"/>
    </source>
</evidence>
<evidence type="ECO:0000259" key="1">
    <source>
        <dbReference type="PROSITE" id="PS51186"/>
    </source>
</evidence>
<dbReference type="RefSeq" id="WP_110609395.1">
    <property type="nucleotide sequence ID" value="NZ_PDOD01000002.1"/>
</dbReference>
<dbReference type="EMBL" id="PDOD01000002">
    <property type="protein sequence ID" value="PYZ93363.1"/>
    <property type="molecule type" value="Genomic_DNA"/>
</dbReference>
<feature type="domain" description="N-acetyltransferase" evidence="1">
    <location>
        <begin position="15"/>
        <end position="179"/>
    </location>
</feature>
<keyword evidence="3" id="KW-1185">Reference proteome</keyword>
<dbReference type="Proteomes" id="UP000248214">
    <property type="component" value="Unassembled WGS sequence"/>
</dbReference>
<proteinExistence type="predicted"/>
<name>A0A323TLC7_9BACI</name>
<dbReference type="GO" id="GO:0016747">
    <property type="term" value="F:acyltransferase activity, transferring groups other than amino-acyl groups"/>
    <property type="evidence" value="ECO:0007669"/>
    <property type="project" value="InterPro"/>
</dbReference>
<organism evidence="2 3">
    <name type="scientific">Salipaludibacillus keqinensis</name>
    <dbReference type="NCBI Taxonomy" id="2045207"/>
    <lineage>
        <taxon>Bacteria</taxon>
        <taxon>Bacillati</taxon>
        <taxon>Bacillota</taxon>
        <taxon>Bacilli</taxon>
        <taxon>Bacillales</taxon>
        <taxon>Bacillaceae</taxon>
    </lineage>
</organism>
<dbReference type="PANTHER" id="PTHR43415">
    <property type="entry name" value="SPERMIDINE N(1)-ACETYLTRANSFERASE"/>
    <property type="match status" value="1"/>
</dbReference>
<dbReference type="PROSITE" id="PS51186">
    <property type="entry name" value="GNAT"/>
    <property type="match status" value="1"/>
</dbReference>
<dbReference type="InterPro" id="IPR000182">
    <property type="entry name" value="GNAT_dom"/>
</dbReference>
<evidence type="ECO:0000313" key="3">
    <source>
        <dbReference type="Proteomes" id="UP000248214"/>
    </source>
</evidence>
<gene>
    <name evidence="2" type="ORF">CR194_09240</name>
</gene>